<dbReference type="PROSITE" id="PS50931">
    <property type="entry name" value="HTH_LYSR"/>
    <property type="match status" value="1"/>
</dbReference>
<dbReference type="EMBL" id="CADIJO010000002">
    <property type="protein sequence ID" value="CAB3667026.1"/>
    <property type="molecule type" value="Genomic_DNA"/>
</dbReference>
<sequence length="266" mass="28488">MDSRQLNAFIAVFEERNITAAAQRLHLSQPALSGTIKSLESLLGAQLFERQARGVSVTDAARILYPQARRLVAQTESMTRQFRQDARVAELRIGIEGEIAGAHIRAFVARARQAVPNLQLHLLEGCTGDARLATEDERCEDELFLPLWNDPYAIASPADAPADAMPDWIVCPDHPSHQRLLPYYGAAANTPAAQAASLRLALELAGAGVGACIAPRSLVDQQGGVVARALDGLALSRRVGLCYAAQALDTPALALLAEQLGNAIRA</sequence>
<dbReference type="FunFam" id="1.10.10.10:FF:000001">
    <property type="entry name" value="LysR family transcriptional regulator"/>
    <property type="match status" value="1"/>
</dbReference>
<dbReference type="GO" id="GO:0032993">
    <property type="term" value="C:protein-DNA complex"/>
    <property type="evidence" value="ECO:0007669"/>
    <property type="project" value="TreeGrafter"/>
</dbReference>
<evidence type="ECO:0000313" key="7">
    <source>
        <dbReference type="EMBL" id="CAB3667026.1"/>
    </source>
</evidence>
<evidence type="ECO:0000256" key="2">
    <source>
        <dbReference type="ARBA" id="ARBA00023015"/>
    </source>
</evidence>
<evidence type="ECO:0000259" key="6">
    <source>
        <dbReference type="PROSITE" id="PS50931"/>
    </source>
</evidence>
<dbReference type="InterPro" id="IPR036390">
    <property type="entry name" value="WH_DNA-bd_sf"/>
</dbReference>
<evidence type="ECO:0000313" key="8">
    <source>
        <dbReference type="Proteomes" id="UP000494111"/>
    </source>
</evidence>
<dbReference type="Proteomes" id="UP000494111">
    <property type="component" value="Unassembled WGS sequence"/>
</dbReference>
<dbReference type="InterPro" id="IPR005119">
    <property type="entry name" value="LysR_subst-bd"/>
</dbReference>
<dbReference type="GO" id="GO:0003700">
    <property type="term" value="F:DNA-binding transcription factor activity"/>
    <property type="evidence" value="ECO:0007669"/>
    <property type="project" value="InterPro"/>
</dbReference>
<evidence type="ECO:0000256" key="4">
    <source>
        <dbReference type="ARBA" id="ARBA00023159"/>
    </source>
</evidence>
<comment type="similarity">
    <text evidence="1">Belongs to the LysR transcriptional regulatory family.</text>
</comment>
<keyword evidence="4" id="KW-0010">Activator</keyword>
<evidence type="ECO:0000256" key="5">
    <source>
        <dbReference type="ARBA" id="ARBA00023163"/>
    </source>
</evidence>
<dbReference type="InterPro" id="IPR036388">
    <property type="entry name" value="WH-like_DNA-bd_sf"/>
</dbReference>
<dbReference type="RefSeq" id="WP_175191192.1">
    <property type="nucleotide sequence ID" value="NZ_CADIJO010000002.1"/>
</dbReference>
<dbReference type="Gene3D" id="3.40.190.10">
    <property type="entry name" value="Periplasmic binding protein-like II"/>
    <property type="match status" value="2"/>
</dbReference>
<accession>A0A6S6Z9K3</accession>
<organism evidence="7 8">
    <name type="scientific">Achromobacter deleyi</name>
    <dbReference type="NCBI Taxonomy" id="1353891"/>
    <lineage>
        <taxon>Bacteria</taxon>
        <taxon>Pseudomonadati</taxon>
        <taxon>Pseudomonadota</taxon>
        <taxon>Betaproteobacteria</taxon>
        <taxon>Burkholderiales</taxon>
        <taxon>Alcaligenaceae</taxon>
        <taxon>Achromobacter</taxon>
    </lineage>
</organism>
<keyword evidence="2" id="KW-0805">Transcription regulation</keyword>
<dbReference type="Pfam" id="PF03466">
    <property type="entry name" value="LysR_substrate"/>
    <property type="match status" value="1"/>
</dbReference>
<feature type="domain" description="HTH lysR-type" evidence="6">
    <location>
        <begin position="1"/>
        <end position="58"/>
    </location>
</feature>
<evidence type="ECO:0000256" key="1">
    <source>
        <dbReference type="ARBA" id="ARBA00009437"/>
    </source>
</evidence>
<gene>
    <name evidence="7" type="primary">benM_2</name>
    <name evidence="7" type="ORF">LMG3458_00895</name>
</gene>
<proteinExistence type="inferred from homology"/>
<dbReference type="PANTHER" id="PTHR30346">
    <property type="entry name" value="TRANSCRIPTIONAL DUAL REGULATOR HCAR-RELATED"/>
    <property type="match status" value="1"/>
</dbReference>
<keyword evidence="3" id="KW-0238">DNA-binding</keyword>
<dbReference type="AlphaFoldDB" id="A0A6S6Z9K3"/>
<protein>
    <submittedName>
        <fullName evidence="7">HTH-type transcriptional regulator BenM</fullName>
    </submittedName>
</protein>
<dbReference type="SUPFAM" id="SSF46785">
    <property type="entry name" value="Winged helix' DNA-binding domain"/>
    <property type="match status" value="1"/>
</dbReference>
<keyword evidence="5" id="KW-0804">Transcription</keyword>
<name>A0A6S6Z9K3_9BURK</name>
<dbReference type="SUPFAM" id="SSF53850">
    <property type="entry name" value="Periplasmic binding protein-like II"/>
    <property type="match status" value="1"/>
</dbReference>
<dbReference type="InterPro" id="IPR000847">
    <property type="entry name" value="LysR_HTH_N"/>
</dbReference>
<dbReference type="Gene3D" id="1.10.10.10">
    <property type="entry name" value="Winged helix-like DNA-binding domain superfamily/Winged helix DNA-binding domain"/>
    <property type="match status" value="1"/>
</dbReference>
<dbReference type="Pfam" id="PF00126">
    <property type="entry name" value="HTH_1"/>
    <property type="match status" value="1"/>
</dbReference>
<dbReference type="PANTHER" id="PTHR30346:SF26">
    <property type="entry name" value="HYDROGEN PEROXIDE-INDUCIBLE GENES ACTIVATOR"/>
    <property type="match status" value="1"/>
</dbReference>
<dbReference type="PRINTS" id="PR00039">
    <property type="entry name" value="HTHLYSR"/>
</dbReference>
<reference evidence="7 8" key="1">
    <citation type="submission" date="2020-04" db="EMBL/GenBank/DDBJ databases">
        <authorList>
            <person name="De Canck E."/>
        </authorList>
    </citation>
    <scope>NUCLEOTIDE SEQUENCE [LARGE SCALE GENOMIC DNA]</scope>
    <source>
        <strain evidence="7 8">LMG 3458</strain>
    </source>
</reference>
<evidence type="ECO:0000256" key="3">
    <source>
        <dbReference type="ARBA" id="ARBA00023125"/>
    </source>
</evidence>
<dbReference type="GO" id="GO:0003677">
    <property type="term" value="F:DNA binding"/>
    <property type="evidence" value="ECO:0007669"/>
    <property type="project" value="UniProtKB-KW"/>
</dbReference>